<evidence type="ECO:0000256" key="3">
    <source>
        <dbReference type="SAM" id="MobiDB-lite"/>
    </source>
</evidence>
<dbReference type="PANTHER" id="PTHR43877">
    <property type="entry name" value="AMINOALKYLPHOSPHONATE N-ACETYLTRANSFERASE-RELATED-RELATED"/>
    <property type="match status" value="1"/>
</dbReference>
<evidence type="ECO:0000313" key="5">
    <source>
        <dbReference type="EMBL" id="RDE05290.1"/>
    </source>
</evidence>
<feature type="region of interest" description="Disordered" evidence="3">
    <location>
        <begin position="1"/>
        <end position="53"/>
    </location>
</feature>
<evidence type="ECO:0000313" key="6">
    <source>
        <dbReference type="Proteomes" id="UP000253918"/>
    </source>
</evidence>
<feature type="domain" description="N-acetyltransferase" evidence="4">
    <location>
        <begin position="95"/>
        <end position="242"/>
    </location>
</feature>
<comment type="caution">
    <text evidence="5">The sequence shown here is derived from an EMBL/GenBank/DDBJ whole genome shotgun (WGS) entry which is preliminary data.</text>
</comment>
<keyword evidence="6" id="KW-1185">Reference proteome</keyword>
<dbReference type="Pfam" id="PF00583">
    <property type="entry name" value="Acetyltransf_1"/>
    <property type="match status" value="1"/>
</dbReference>
<dbReference type="PROSITE" id="PS51186">
    <property type="entry name" value="GNAT"/>
    <property type="match status" value="1"/>
</dbReference>
<feature type="compositionally biased region" description="Basic and acidic residues" evidence="3">
    <location>
        <begin position="1"/>
        <end position="13"/>
    </location>
</feature>
<dbReference type="SUPFAM" id="SSF55729">
    <property type="entry name" value="Acyl-CoA N-acyltransferases (Nat)"/>
    <property type="match status" value="1"/>
</dbReference>
<evidence type="ECO:0000256" key="1">
    <source>
        <dbReference type="ARBA" id="ARBA00022679"/>
    </source>
</evidence>
<dbReference type="InterPro" id="IPR050832">
    <property type="entry name" value="Bact_Acetyltransf"/>
</dbReference>
<keyword evidence="2" id="KW-0012">Acyltransferase</keyword>
<organism evidence="5 6">
    <name type="scientific">Sphingomonas aracearum</name>
    <dbReference type="NCBI Taxonomy" id="2283317"/>
    <lineage>
        <taxon>Bacteria</taxon>
        <taxon>Pseudomonadati</taxon>
        <taxon>Pseudomonadota</taxon>
        <taxon>Alphaproteobacteria</taxon>
        <taxon>Sphingomonadales</taxon>
        <taxon>Sphingomonadaceae</taxon>
        <taxon>Sphingomonas</taxon>
    </lineage>
</organism>
<keyword evidence="1 5" id="KW-0808">Transferase</keyword>
<name>A0A369VVT8_9SPHN</name>
<reference evidence="5 6" key="1">
    <citation type="submission" date="2018-07" db="EMBL/GenBank/DDBJ databases">
        <title>a novel species of Sphingomonas isolated from the rhizosphere soil of Araceae plant.</title>
        <authorList>
            <person name="Zhiyong W."/>
            <person name="Qinglan Z."/>
            <person name="Zhiwei F."/>
            <person name="Ding X."/>
            <person name="Gejiao W."/>
            <person name="Shixue Z."/>
        </authorList>
    </citation>
    <scope>NUCLEOTIDE SEQUENCE [LARGE SCALE GENOMIC DNA]</scope>
    <source>
        <strain evidence="5 6">WZY 27</strain>
    </source>
</reference>
<sequence>MAEGRGSERHARLDAGQPRLGAAHRHRHAGRAAGDAGRPWAGHPGQLARGGGRRRAAQQVRAWLVLVRREGAGRLCRCHAPVGRGAGRRVFVIRIERDDLSRADVVALVALHVAAARENSPPEQVFALDASGLREPAVALWTAWDGGELLGMGALKELDPRHGEIKSMRTAPVHQRKGVARLMLDHLIVEARGRGYRRLSLETGGNAAFAPARAMYEAAGFTPAEPFAGYTDRAFSRYYTLAL</sequence>
<dbReference type="InterPro" id="IPR000182">
    <property type="entry name" value="GNAT_dom"/>
</dbReference>
<proteinExistence type="predicted"/>
<dbReference type="CDD" id="cd04301">
    <property type="entry name" value="NAT_SF"/>
    <property type="match status" value="1"/>
</dbReference>
<protein>
    <submittedName>
        <fullName evidence="5">GNAT family N-acetyltransferase</fullName>
    </submittedName>
</protein>
<evidence type="ECO:0000256" key="2">
    <source>
        <dbReference type="ARBA" id="ARBA00023315"/>
    </source>
</evidence>
<accession>A0A369VVT8</accession>
<evidence type="ECO:0000259" key="4">
    <source>
        <dbReference type="PROSITE" id="PS51186"/>
    </source>
</evidence>
<dbReference type="Proteomes" id="UP000253918">
    <property type="component" value="Unassembled WGS sequence"/>
</dbReference>
<dbReference type="PANTHER" id="PTHR43877:SF5">
    <property type="entry name" value="BLL8307 PROTEIN"/>
    <property type="match status" value="1"/>
</dbReference>
<dbReference type="OrthoDB" id="9803233at2"/>
<feature type="compositionally biased region" description="Low complexity" evidence="3">
    <location>
        <begin position="31"/>
        <end position="47"/>
    </location>
</feature>
<dbReference type="AlphaFoldDB" id="A0A369VVT8"/>
<gene>
    <name evidence="5" type="ORF">DVW87_08460</name>
</gene>
<dbReference type="GO" id="GO:0016747">
    <property type="term" value="F:acyltransferase activity, transferring groups other than amino-acyl groups"/>
    <property type="evidence" value="ECO:0007669"/>
    <property type="project" value="InterPro"/>
</dbReference>
<dbReference type="InterPro" id="IPR016181">
    <property type="entry name" value="Acyl_CoA_acyltransferase"/>
</dbReference>
<dbReference type="EMBL" id="QQNB01000002">
    <property type="protein sequence ID" value="RDE05290.1"/>
    <property type="molecule type" value="Genomic_DNA"/>
</dbReference>
<dbReference type="Gene3D" id="3.40.630.30">
    <property type="match status" value="1"/>
</dbReference>